<reference evidence="2" key="1">
    <citation type="submission" date="2014-11" db="EMBL/GenBank/DDBJ databases">
        <authorList>
            <person name="Amaro Gonzalez C."/>
        </authorList>
    </citation>
    <scope>NUCLEOTIDE SEQUENCE</scope>
</reference>
<evidence type="ECO:0000256" key="1">
    <source>
        <dbReference type="SAM" id="MobiDB-lite"/>
    </source>
</evidence>
<reference evidence="2" key="2">
    <citation type="journal article" date="2015" name="Fish Shellfish Immunol.">
        <title>Early steps in the European eel (Anguilla anguilla)-Vibrio vulnificus interaction in the gills: Role of the RtxA13 toxin.</title>
        <authorList>
            <person name="Callol A."/>
            <person name="Pajuelo D."/>
            <person name="Ebbesson L."/>
            <person name="Teles M."/>
            <person name="MacKenzie S."/>
            <person name="Amaro C."/>
        </authorList>
    </citation>
    <scope>NUCLEOTIDE SEQUENCE</scope>
</reference>
<proteinExistence type="predicted"/>
<sequence length="60" mass="7121">MASLLGNTAHTVQHNRNSVEKYRQESHSTVITDRMLMYLQEKLYIVQCKMFKHSMYLQGM</sequence>
<dbReference type="AlphaFoldDB" id="A0A0E9U037"/>
<name>A0A0E9U037_ANGAN</name>
<evidence type="ECO:0000313" key="2">
    <source>
        <dbReference type="EMBL" id="JAH59166.1"/>
    </source>
</evidence>
<dbReference type="EMBL" id="GBXM01049411">
    <property type="protein sequence ID" value="JAH59166.1"/>
    <property type="molecule type" value="Transcribed_RNA"/>
</dbReference>
<protein>
    <submittedName>
        <fullName evidence="2">Uncharacterized protein</fullName>
    </submittedName>
</protein>
<feature type="compositionally biased region" description="Polar residues" evidence="1">
    <location>
        <begin position="1"/>
        <end position="16"/>
    </location>
</feature>
<organism evidence="2">
    <name type="scientific">Anguilla anguilla</name>
    <name type="common">European freshwater eel</name>
    <name type="synonym">Muraena anguilla</name>
    <dbReference type="NCBI Taxonomy" id="7936"/>
    <lineage>
        <taxon>Eukaryota</taxon>
        <taxon>Metazoa</taxon>
        <taxon>Chordata</taxon>
        <taxon>Craniata</taxon>
        <taxon>Vertebrata</taxon>
        <taxon>Euteleostomi</taxon>
        <taxon>Actinopterygii</taxon>
        <taxon>Neopterygii</taxon>
        <taxon>Teleostei</taxon>
        <taxon>Anguilliformes</taxon>
        <taxon>Anguillidae</taxon>
        <taxon>Anguilla</taxon>
    </lineage>
</organism>
<feature type="region of interest" description="Disordered" evidence="1">
    <location>
        <begin position="1"/>
        <end position="24"/>
    </location>
</feature>
<accession>A0A0E9U037</accession>